<evidence type="ECO:0000313" key="3">
    <source>
        <dbReference type="Proteomes" id="UP001200537"/>
    </source>
</evidence>
<reference evidence="2" key="1">
    <citation type="submission" date="2022-01" db="EMBL/GenBank/DDBJ databases">
        <title>Collection of gut derived symbiotic bacterial strains cultured from healthy donors.</title>
        <authorList>
            <person name="Lin H."/>
            <person name="Kohout C."/>
            <person name="Waligurski E."/>
            <person name="Pamer E.G."/>
        </authorList>
    </citation>
    <scope>NUCLEOTIDE SEQUENCE</scope>
    <source>
        <strain evidence="2">DFI.7.46</strain>
    </source>
</reference>
<feature type="transmembrane region" description="Helical" evidence="1">
    <location>
        <begin position="25"/>
        <end position="50"/>
    </location>
</feature>
<keyword evidence="1" id="KW-1133">Transmembrane helix</keyword>
<evidence type="ECO:0008006" key="4">
    <source>
        <dbReference type="Google" id="ProtNLM"/>
    </source>
</evidence>
<evidence type="ECO:0000256" key="1">
    <source>
        <dbReference type="SAM" id="Phobius"/>
    </source>
</evidence>
<organism evidence="2 3">
    <name type="scientific">Varibaculum cambriense</name>
    <dbReference type="NCBI Taxonomy" id="184870"/>
    <lineage>
        <taxon>Bacteria</taxon>
        <taxon>Bacillati</taxon>
        <taxon>Actinomycetota</taxon>
        <taxon>Actinomycetes</taxon>
        <taxon>Actinomycetales</taxon>
        <taxon>Actinomycetaceae</taxon>
        <taxon>Varibaculum</taxon>
    </lineage>
</organism>
<keyword evidence="1" id="KW-0812">Transmembrane</keyword>
<proteinExistence type="predicted"/>
<protein>
    <recommendedName>
        <fullName evidence="4">DNA/RNA endonuclease G</fullName>
    </recommendedName>
</protein>
<dbReference type="EMBL" id="JAKNHJ010000003">
    <property type="protein sequence ID" value="MCG4617325.1"/>
    <property type="molecule type" value="Genomic_DNA"/>
</dbReference>
<accession>A0AAJ1BAJ7</accession>
<dbReference type="AlphaFoldDB" id="A0AAJ1BAJ7"/>
<comment type="caution">
    <text evidence="2">The sequence shown here is derived from an EMBL/GenBank/DDBJ whole genome shotgun (WGS) entry which is preliminary data.</text>
</comment>
<feature type="transmembrane region" description="Helical" evidence="1">
    <location>
        <begin position="78"/>
        <end position="99"/>
    </location>
</feature>
<dbReference type="RefSeq" id="WP_238127587.1">
    <property type="nucleotide sequence ID" value="NZ_JAGZVZ010000011.1"/>
</dbReference>
<keyword evidence="1" id="KW-0472">Membrane</keyword>
<sequence>MSKQSSKSGPFVSYLVRRQTHSSRAFSSIILAIIIIAVLGFLATEGVLALSGKDPLLVNPADMWQQGFAALTDSHRPLAIIVGVLLALCGLLLLAKAVLPGTLSKHALSDERAAYVIDDGVVAAGISRLVREEAGLPQGTVSTAVNKRRSVSTITPSTGRTLDQAQIQQVASEEVASWQLRPRLKTAVKIATEGRLEK</sequence>
<evidence type="ECO:0000313" key="2">
    <source>
        <dbReference type="EMBL" id="MCG4617325.1"/>
    </source>
</evidence>
<dbReference type="Proteomes" id="UP001200537">
    <property type="component" value="Unassembled WGS sequence"/>
</dbReference>
<name>A0AAJ1BAJ7_9ACTO</name>
<gene>
    <name evidence="2" type="ORF">L0M99_02270</name>
</gene>